<reference evidence="1 2" key="1">
    <citation type="submission" date="2021-05" db="EMBL/GenBank/DDBJ databases">
        <title>Ecology and evolution of chlamydial symbionts of arthropods.</title>
        <authorList>
            <person name="Halter T."/>
            <person name="Sixt B.S."/>
            <person name="Toenshoff E.R."/>
            <person name="Koestlbacher S."/>
            <person name="Schulz F."/>
            <person name="Kostanjsek R."/>
            <person name="Collingro A."/>
            <person name="Hendrickx F."/>
            <person name="Horn M."/>
        </authorList>
    </citation>
    <scope>NUCLEOTIDE SEQUENCE [LARGE SCALE GENOMIC DNA]</scope>
    <source>
        <strain evidence="1 2">15C</strain>
    </source>
</reference>
<gene>
    <name evidence="1" type="ORF">RHAB15C_0000818</name>
</gene>
<proteinExistence type="predicted"/>
<name>A0ABX8Z309_9BACT</name>
<protein>
    <submittedName>
        <fullName evidence="1">Uncharacterized protein</fullName>
    </submittedName>
</protein>
<dbReference type="EMBL" id="CP075585">
    <property type="protein sequence ID" value="QZA58937.1"/>
    <property type="molecule type" value="Genomic_DNA"/>
</dbReference>
<accession>A0ABX8Z309</accession>
<sequence length="98" mass="11243">MTIIVKINGDFHQSICPDIECNQRDSKCQSQPFTLSYRCTECVEACLKCEAPRLNKNTPFVRGCSEASRLRFRTFPCACHSTCELRKPCRLLDFESSE</sequence>
<organism evidence="1 2">
    <name type="scientific">Candidatus Rhabdochlamydia porcellionis</name>
    <dbReference type="NCBI Taxonomy" id="225148"/>
    <lineage>
        <taxon>Bacteria</taxon>
        <taxon>Pseudomonadati</taxon>
        <taxon>Chlamydiota</taxon>
        <taxon>Chlamydiia</taxon>
        <taxon>Parachlamydiales</taxon>
        <taxon>Candidatus Rhabdochlamydiaceae</taxon>
        <taxon>Candidatus Rhabdochlamydia</taxon>
    </lineage>
</organism>
<dbReference type="Proteomes" id="UP000822862">
    <property type="component" value="Chromosome"/>
</dbReference>
<evidence type="ECO:0000313" key="1">
    <source>
        <dbReference type="EMBL" id="QZA58937.1"/>
    </source>
</evidence>
<evidence type="ECO:0000313" key="2">
    <source>
        <dbReference type="Proteomes" id="UP000822862"/>
    </source>
</evidence>
<keyword evidence="2" id="KW-1185">Reference proteome</keyword>